<dbReference type="GO" id="GO:0004359">
    <property type="term" value="F:glutaminase activity"/>
    <property type="evidence" value="ECO:0007669"/>
    <property type="project" value="InterPro"/>
</dbReference>
<dbReference type="Gene3D" id="3.60.110.10">
    <property type="entry name" value="Carbon-nitrogen hydrolase"/>
    <property type="match status" value="1"/>
</dbReference>
<dbReference type="Gene3D" id="3.40.50.620">
    <property type="entry name" value="HUPs"/>
    <property type="match status" value="1"/>
</dbReference>
<dbReference type="AlphaFoldDB" id="A0A413VE98"/>
<dbReference type="PROSITE" id="PS50263">
    <property type="entry name" value="CN_HYDROLASE"/>
    <property type="match status" value="1"/>
</dbReference>
<dbReference type="EMBL" id="QSGO01000020">
    <property type="protein sequence ID" value="RHB31916.1"/>
    <property type="molecule type" value="Genomic_DNA"/>
</dbReference>
<accession>A0A413VE98</accession>
<organism evidence="11 12">
    <name type="scientific">Bacteroides nordii</name>
    <dbReference type="NCBI Taxonomy" id="291645"/>
    <lineage>
        <taxon>Bacteria</taxon>
        <taxon>Pseudomonadati</taxon>
        <taxon>Bacteroidota</taxon>
        <taxon>Bacteroidia</taxon>
        <taxon>Bacteroidales</taxon>
        <taxon>Bacteroidaceae</taxon>
        <taxon>Bacteroides</taxon>
    </lineage>
</organism>
<feature type="binding site" evidence="7">
    <location>
        <position position="470"/>
    </location>
    <ligand>
        <name>deamido-NAD(+)</name>
        <dbReference type="ChEBI" id="CHEBI:58437"/>
        <note>ligand shared between two neighboring subunits</note>
    </ligand>
</feature>
<protein>
    <recommendedName>
        <fullName evidence="7 8">Glutamine-dependent NAD(+) synthetase</fullName>
        <ecNumber evidence="7 8">6.3.5.1</ecNumber>
    </recommendedName>
    <alternativeName>
        <fullName evidence="7 8">NAD(+) synthase [glutamine-hydrolyzing]</fullName>
    </alternativeName>
</protein>
<dbReference type="InterPro" id="IPR041856">
    <property type="entry name" value="NAD+_synth_C"/>
</dbReference>
<feature type="binding site" evidence="7">
    <location>
        <position position="201"/>
    </location>
    <ligand>
        <name>L-glutamine</name>
        <dbReference type="ChEBI" id="CHEBI:58359"/>
    </ligand>
</feature>
<feature type="active site" description="Nucleophile; for glutaminase activity" evidence="7">
    <location>
        <position position="168"/>
    </location>
</feature>
<dbReference type="GO" id="GO:0005737">
    <property type="term" value="C:cytoplasm"/>
    <property type="evidence" value="ECO:0007669"/>
    <property type="project" value="InterPro"/>
</dbReference>
<feature type="binding site" evidence="7">
    <location>
        <position position="603"/>
    </location>
    <ligand>
        <name>deamido-NAD(+)</name>
        <dbReference type="ChEBI" id="CHEBI:58437"/>
        <note>ligand shared between two neighboring subunits</note>
    </ligand>
</feature>
<dbReference type="PANTHER" id="PTHR23090">
    <property type="entry name" value="NH 3 /GLUTAMINE-DEPENDENT NAD + SYNTHETASE"/>
    <property type="match status" value="1"/>
</dbReference>
<comment type="catalytic activity">
    <reaction evidence="7 8">
        <text>deamido-NAD(+) + L-glutamine + ATP + H2O = L-glutamate + AMP + diphosphate + NAD(+) + H(+)</text>
        <dbReference type="Rhea" id="RHEA:24384"/>
        <dbReference type="ChEBI" id="CHEBI:15377"/>
        <dbReference type="ChEBI" id="CHEBI:15378"/>
        <dbReference type="ChEBI" id="CHEBI:29985"/>
        <dbReference type="ChEBI" id="CHEBI:30616"/>
        <dbReference type="ChEBI" id="CHEBI:33019"/>
        <dbReference type="ChEBI" id="CHEBI:57540"/>
        <dbReference type="ChEBI" id="CHEBI:58359"/>
        <dbReference type="ChEBI" id="CHEBI:58437"/>
        <dbReference type="ChEBI" id="CHEBI:456215"/>
        <dbReference type="EC" id="6.3.5.1"/>
    </reaction>
</comment>
<dbReference type="GO" id="GO:0009435">
    <property type="term" value="P:NAD+ biosynthetic process"/>
    <property type="evidence" value="ECO:0007669"/>
    <property type="project" value="UniProtKB-UniRule"/>
</dbReference>
<evidence type="ECO:0000256" key="8">
    <source>
        <dbReference type="PIRNR" id="PIRNR006630"/>
    </source>
</evidence>
<dbReference type="Pfam" id="PF02540">
    <property type="entry name" value="NAD_synthase"/>
    <property type="match status" value="1"/>
</dbReference>
<dbReference type="InterPro" id="IPR003694">
    <property type="entry name" value="NAD_synthase"/>
</dbReference>
<dbReference type="InterPro" id="IPR014445">
    <property type="entry name" value="Gln-dep_NAD_synthase"/>
</dbReference>
<dbReference type="InterPro" id="IPR014729">
    <property type="entry name" value="Rossmann-like_a/b/a_fold"/>
</dbReference>
<comment type="similarity">
    <text evidence="2 7 8">In the C-terminal section; belongs to the NAD synthetase family.</text>
</comment>
<comment type="function">
    <text evidence="7">Catalyzes the ATP-dependent amidation of deamido-NAD to form NAD. Uses L-glutamine as a nitrogen source.</text>
</comment>
<comment type="caution">
    <text evidence="11">The sequence shown here is derived from an EMBL/GenBank/DDBJ whole genome shotgun (WGS) entry which is preliminary data.</text>
</comment>
<feature type="domain" description="CN hydrolase" evidence="10">
    <location>
        <begin position="6"/>
        <end position="268"/>
    </location>
</feature>
<comment type="pathway">
    <text evidence="1 7 8">Cofactor biosynthesis; NAD(+) biosynthesis; NAD(+) from deamido-NAD(+) (L-Gln route): step 1/1.</text>
</comment>
<dbReference type="PIRSF" id="PIRSF006630">
    <property type="entry name" value="NADS_GAT"/>
    <property type="match status" value="1"/>
</dbReference>
<evidence type="ECO:0000313" key="12">
    <source>
        <dbReference type="Proteomes" id="UP000284379"/>
    </source>
</evidence>
<dbReference type="NCBIfam" id="NF002730">
    <property type="entry name" value="PRK02628.1"/>
    <property type="match status" value="1"/>
</dbReference>
<dbReference type="GO" id="GO:0003952">
    <property type="term" value="F:NAD+ synthase (glutamine-hydrolyzing) activity"/>
    <property type="evidence" value="ECO:0007669"/>
    <property type="project" value="UniProtKB-UniRule"/>
</dbReference>
<dbReference type="CDD" id="cd00553">
    <property type="entry name" value="NAD_synthase"/>
    <property type="match status" value="1"/>
</dbReference>
<keyword evidence="5 7" id="KW-0067">ATP-binding</keyword>
<dbReference type="Proteomes" id="UP000284379">
    <property type="component" value="Unassembled WGS sequence"/>
</dbReference>
<dbReference type="InterPro" id="IPR036526">
    <property type="entry name" value="C-N_Hydrolase_sf"/>
</dbReference>
<feature type="active site" description="For glutaminase activity" evidence="7">
    <location>
        <position position="115"/>
    </location>
</feature>
<sequence length="642" mass="71275">MNYGFVKVAAAVPRVKIADCNFNAKQLESLIAVADGKGVQIITFPEMCITAYTCGDLFGQQLLLEEAEMALMQILNNTRQLDIISILGMPVIVNSTVINAAVVIQKGKVLGVVPKTYLPNYKEFYEQRWFTSALQIAETSVRLCGQIIPMGTNLLFETSDTIFGIEICEDLWSTIPPSSTLALQGAEIIFNLSADNEGIGKNSYLRSLISQQSARCISGYVFSSCGFGESTTDVVFAGNGLIYENGNQLAHNDRFSFEEQLVISEIDVEHLRAERRINTTFAASKGNIPADKKPVRIATEFVNSKELNLTRTFERHPFVPQGAALNERCEEVFSIQVAGLAQRLVHTGAKTAVIGISGGLDSTLALLVCVKTFDKLGLSRKNIIGVTMPGFGTTNRTYHNAISLMNSLGITVREISIKEACIQHFKDINHDINVHDVTYENAQARERTQILMDIANQTGGMVIGTGDLSELALGWATYNGDHMSMYGVNGSIPKTLVKYLVKWVAENEVDETSCITLLDIVDTPISPELIPADENGDIKQKTEDLVGPYELHDFFLYYFMRFGFRPSKIFMLASLAFKEVYDEETIKKWLLIFFRRFFNQQFKRSCLPDGPKVGSISISPRGDWRMPSDASAAAWLKEIEKE</sequence>
<reference evidence="11 12" key="1">
    <citation type="submission" date="2018-08" db="EMBL/GenBank/DDBJ databases">
        <title>A genome reference for cultivated species of the human gut microbiota.</title>
        <authorList>
            <person name="Zou Y."/>
            <person name="Xue W."/>
            <person name="Luo G."/>
        </authorList>
    </citation>
    <scope>NUCLEOTIDE SEQUENCE [LARGE SCALE GENOMIC DNA]</scope>
    <source>
        <strain evidence="11 12">AM40-30BH</strain>
    </source>
</reference>
<dbReference type="NCBIfam" id="TIGR00552">
    <property type="entry name" value="nadE"/>
    <property type="match status" value="1"/>
</dbReference>
<feature type="binding site" evidence="7">
    <location>
        <begin position="475"/>
        <end position="478"/>
    </location>
    <ligand>
        <name>deamido-NAD(+)</name>
        <dbReference type="ChEBI" id="CHEBI:58437"/>
        <note>ligand shared between two neighboring subunits</note>
    </ligand>
</feature>
<evidence type="ECO:0000256" key="5">
    <source>
        <dbReference type="ARBA" id="ARBA00022840"/>
    </source>
</evidence>
<keyword evidence="4 7" id="KW-0547">Nucleotide-binding</keyword>
<dbReference type="InterPro" id="IPR003010">
    <property type="entry name" value="C-N_Hydrolase"/>
</dbReference>
<keyword evidence="3 7" id="KW-0436">Ligase</keyword>
<evidence type="ECO:0000313" key="11">
    <source>
        <dbReference type="EMBL" id="RHB31916.1"/>
    </source>
</evidence>
<evidence type="ECO:0000256" key="3">
    <source>
        <dbReference type="ARBA" id="ARBA00022598"/>
    </source>
</evidence>
<dbReference type="PANTHER" id="PTHR23090:SF9">
    <property type="entry name" value="GLUTAMINE-DEPENDENT NAD(+) SYNTHETASE"/>
    <property type="match status" value="1"/>
</dbReference>
<evidence type="ECO:0000256" key="6">
    <source>
        <dbReference type="ARBA" id="ARBA00023027"/>
    </source>
</evidence>
<dbReference type="SUPFAM" id="SSF52402">
    <property type="entry name" value="Adenine nucleotide alpha hydrolases-like"/>
    <property type="match status" value="1"/>
</dbReference>
<dbReference type="GO" id="GO:0005524">
    <property type="term" value="F:ATP binding"/>
    <property type="evidence" value="ECO:0007669"/>
    <property type="project" value="UniProtKB-UniRule"/>
</dbReference>
<evidence type="ECO:0000256" key="7">
    <source>
        <dbReference type="HAMAP-Rule" id="MF_02090"/>
    </source>
</evidence>
<dbReference type="GO" id="GO:0008795">
    <property type="term" value="F:NAD+ synthase activity"/>
    <property type="evidence" value="ECO:0007669"/>
    <property type="project" value="UniProtKB-UniRule"/>
</dbReference>
<dbReference type="Pfam" id="PF00795">
    <property type="entry name" value="CN_hydrolase"/>
    <property type="match status" value="1"/>
</dbReference>
<name>A0A413VE98_9BACE</name>
<dbReference type="InterPro" id="IPR022310">
    <property type="entry name" value="NAD/GMP_synthase"/>
</dbReference>
<dbReference type="SUPFAM" id="SSF56317">
    <property type="entry name" value="Carbon-nitrogen hydrolase"/>
    <property type="match status" value="1"/>
</dbReference>
<dbReference type="FunFam" id="3.40.50.620:FF:000155">
    <property type="entry name" value="Glutamine-dependent NAD(+) synthetase"/>
    <property type="match status" value="1"/>
</dbReference>
<evidence type="ECO:0000256" key="1">
    <source>
        <dbReference type="ARBA" id="ARBA00005188"/>
    </source>
</evidence>
<dbReference type="Gene3D" id="1.10.10.1140">
    <property type="entry name" value="Glutamine-dependent NAD+ synthetase, C-terminal domain"/>
    <property type="match status" value="1"/>
</dbReference>
<feature type="binding site" evidence="7">
    <location>
        <position position="121"/>
    </location>
    <ligand>
        <name>L-glutamine</name>
        <dbReference type="ChEBI" id="CHEBI:58359"/>
    </ligand>
</feature>
<comment type="similarity">
    <text evidence="9">Belongs to the NAD synthetase family.</text>
</comment>
<dbReference type="RefSeq" id="WP_122202094.1">
    <property type="nucleotide sequence ID" value="NZ_CABJFV010000020.1"/>
</dbReference>
<feature type="binding site" evidence="7">
    <location>
        <position position="465"/>
    </location>
    <ligand>
        <name>ATP</name>
        <dbReference type="ChEBI" id="CHEBI:30616"/>
    </ligand>
</feature>
<feature type="active site" description="Proton acceptor; for glutaminase activity" evidence="7">
    <location>
        <position position="46"/>
    </location>
</feature>
<evidence type="ECO:0000256" key="4">
    <source>
        <dbReference type="ARBA" id="ARBA00022741"/>
    </source>
</evidence>
<keyword evidence="6 7" id="KW-0520">NAD</keyword>
<dbReference type="EC" id="6.3.5.1" evidence="7 8"/>
<dbReference type="UniPathway" id="UPA00253">
    <property type="reaction ID" value="UER00334"/>
</dbReference>
<dbReference type="FunFam" id="1.10.10.1140:FF:000001">
    <property type="entry name" value="Glutamine-dependent NAD(+) synthetase"/>
    <property type="match status" value="1"/>
</dbReference>
<dbReference type="CDD" id="cd07570">
    <property type="entry name" value="GAT_Gln-NAD-synth"/>
    <property type="match status" value="1"/>
</dbReference>
<gene>
    <name evidence="7" type="primary">nadE</name>
    <name evidence="11" type="ORF">DW888_17445</name>
</gene>
<feature type="binding site" evidence="7">
    <location>
        <begin position="355"/>
        <end position="362"/>
    </location>
    <ligand>
        <name>ATP</name>
        <dbReference type="ChEBI" id="CHEBI:30616"/>
    </ligand>
</feature>
<feature type="binding site" evidence="7">
    <location>
        <position position="441"/>
    </location>
    <ligand>
        <name>deamido-NAD(+)</name>
        <dbReference type="ChEBI" id="CHEBI:58437"/>
        <note>ligand shared between two neighboring subunits</note>
    </ligand>
</feature>
<proteinExistence type="inferred from homology"/>
<evidence type="ECO:0000256" key="9">
    <source>
        <dbReference type="RuleBase" id="RU003811"/>
    </source>
</evidence>
<dbReference type="HAMAP" id="MF_02090">
    <property type="entry name" value="NadE_glutamine_dep"/>
    <property type="match status" value="1"/>
</dbReference>
<evidence type="ECO:0000256" key="2">
    <source>
        <dbReference type="ARBA" id="ARBA00007145"/>
    </source>
</evidence>
<comment type="caution">
    <text evidence="7">Lacks conserved residue(s) required for the propagation of feature annotation.</text>
</comment>
<evidence type="ECO:0000259" key="10">
    <source>
        <dbReference type="PROSITE" id="PS50263"/>
    </source>
</evidence>